<organism evidence="1 2">
    <name type="scientific">Microbacterium ginsengisoli</name>
    <dbReference type="NCBI Taxonomy" id="400772"/>
    <lineage>
        <taxon>Bacteria</taxon>
        <taxon>Bacillati</taxon>
        <taxon>Actinomycetota</taxon>
        <taxon>Actinomycetes</taxon>
        <taxon>Micrococcales</taxon>
        <taxon>Microbacteriaceae</taxon>
        <taxon>Microbacterium</taxon>
    </lineage>
</organism>
<name>A0A3C1K9H3_9MICO</name>
<dbReference type="EMBL" id="DMNG01000028">
    <property type="protein sequence ID" value="HAN23319.1"/>
    <property type="molecule type" value="Genomic_DNA"/>
</dbReference>
<evidence type="ECO:0000313" key="1">
    <source>
        <dbReference type="EMBL" id="HAN23319.1"/>
    </source>
</evidence>
<dbReference type="AlphaFoldDB" id="A0A3C1K9H3"/>
<accession>A0A3C1K9H3</accession>
<sequence length="61" mass="6833">MHTLDQSLRELVKDGRIEKSLAQQFAVDQRSLEKTRAVPADLDDEVWATRGGVARPANWGV</sequence>
<reference evidence="1 2" key="1">
    <citation type="journal article" date="2018" name="Nat. Biotechnol.">
        <title>A standardized bacterial taxonomy based on genome phylogeny substantially revises the tree of life.</title>
        <authorList>
            <person name="Parks D.H."/>
            <person name="Chuvochina M."/>
            <person name="Waite D.W."/>
            <person name="Rinke C."/>
            <person name="Skarshewski A."/>
            <person name="Chaumeil P.A."/>
            <person name="Hugenholtz P."/>
        </authorList>
    </citation>
    <scope>NUCLEOTIDE SEQUENCE [LARGE SCALE GENOMIC DNA]</scope>
    <source>
        <strain evidence="1">UBA9152</strain>
    </source>
</reference>
<proteinExistence type="predicted"/>
<comment type="caution">
    <text evidence="1">The sequence shown here is derived from an EMBL/GenBank/DDBJ whole genome shotgun (WGS) entry which is preliminary data.</text>
</comment>
<dbReference type="Proteomes" id="UP000257479">
    <property type="component" value="Unassembled WGS sequence"/>
</dbReference>
<gene>
    <name evidence="1" type="ORF">DCP95_01945</name>
</gene>
<evidence type="ECO:0000313" key="2">
    <source>
        <dbReference type="Proteomes" id="UP000257479"/>
    </source>
</evidence>
<protein>
    <submittedName>
        <fullName evidence="1">Uncharacterized protein</fullName>
    </submittedName>
</protein>